<dbReference type="EMBL" id="CP046235">
    <property type="protein sequence ID" value="WFD47138.1"/>
    <property type="molecule type" value="Genomic_DNA"/>
</dbReference>
<protein>
    <recommendedName>
        <fullName evidence="14">Mitochondrial carrier</fullName>
    </recommendedName>
</protein>
<evidence type="ECO:0000256" key="4">
    <source>
        <dbReference type="ARBA" id="ARBA00022692"/>
    </source>
</evidence>
<dbReference type="InterPro" id="IPR018108">
    <property type="entry name" value="MCP_transmembrane"/>
</dbReference>
<keyword evidence="13" id="KW-1185">Reference proteome</keyword>
<keyword evidence="6" id="KW-1133">Transmembrane helix</keyword>
<evidence type="ECO:0000256" key="3">
    <source>
        <dbReference type="ARBA" id="ARBA00022448"/>
    </source>
</evidence>
<comment type="subcellular location">
    <subcellularLocation>
        <location evidence="1">Mitochondrion membrane</location>
        <topology evidence="1">Multi-pass membrane protein</topology>
    </subcellularLocation>
</comment>
<evidence type="ECO:0008006" key="14">
    <source>
        <dbReference type="Google" id="ProtNLM"/>
    </source>
</evidence>
<evidence type="ECO:0000256" key="5">
    <source>
        <dbReference type="ARBA" id="ARBA00022737"/>
    </source>
</evidence>
<organism evidence="12 13">
    <name type="scientific">Malassezia furfur</name>
    <name type="common">Pityriasis versicolor infection agent</name>
    <name type="synonym">Pityrosporum furfur</name>
    <dbReference type="NCBI Taxonomy" id="55194"/>
    <lineage>
        <taxon>Eukaryota</taxon>
        <taxon>Fungi</taxon>
        <taxon>Dikarya</taxon>
        <taxon>Basidiomycota</taxon>
        <taxon>Ustilaginomycotina</taxon>
        <taxon>Malasseziomycetes</taxon>
        <taxon>Malasseziales</taxon>
        <taxon>Malasseziaceae</taxon>
        <taxon>Malassezia</taxon>
    </lineage>
</organism>
<evidence type="ECO:0000256" key="8">
    <source>
        <dbReference type="ARBA" id="ARBA00023136"/>
    </source>
</evidence>
<sequence length="343" mass="37437">MMMPVFGALIRVRAVYRPVASDGAAPTSASAPRAYTGVRAFVRGLFSHWDDFVHEIRRTRRIEGVRGLYRGTTVALVQIVGETLLSFLVYERASMLGSTLGRLPRWLRIAGSSLVLTLADLPFDVVLQRTVTCTPRVAWWNVRASFAQLLSRDELRAPWRLYALPGLLPAMLLRKVWATGLLLVFQDALLPRFVAVKGDATPGPDGPNVHTISFSWVHLLGYVVWNVLSLVVALPLDCIITRLITQRDTQAYVPIDAEDQRVAEDAEVAEDAPSVARADDGRSEAPRAAPAALVRLRPSGRPYVGAWDCFVTMLAEEGAASLTRGAGVALVALLLEHAAPPGQ</sequence>
<evidence type="ECO:0000256" key="11">
    <source>
        <dbReference type="SAM" id="MobiDB-lite"/>
    </source>
</evidence>
<dbReference type="InterPro" id="IPR050567">
    <property type="entry name" value="Mitochondrial_Carrier"/>
</dbReference>
<dbReference type="InterPro" id="IPR023395">
    <property type="entry name" value="MCP_dom_sf"/>
</dbReference>
<name>A0ABY8ENL3_MALFU</name>
<keyword evidence="4 9" id="KW-0812">Transmembrane</keyword>
<reference evidence="12 13" key="1">
    <citation type="journal article" date="2020" name="Elife">
        <title>Loss of centromere function drives karyotype evolution in closely related Malassezia species.</title>
        <authorList>
            <person name="Sankaranarayanan S.R."/>
            <person name="Ianiri G."/>
            <person name="Coelho M.A."/>
            <person name="Reza M.H."/>
            <person name="Thimmappa B.C."/>
            <person name="Ganguly P."/>
            <person name="Vadnala R.N."/>
            <person name="Sun S."/>
            <person name="Siddharthan R."/>
            <person name="Tellgren-Roth C."/>
            <person name="Dawson T.L."/>
            <person name="Heitman J."/>
            <person name="Sanyal K."/>
        </authorList>
    </citation>
    <scope>NUCLEOTIDE SEQUENCE [LARGE SCALE GENOMIC DNA]</scope>
    <source>
        <strain evidence="12">CBS14141</strain>
    </source>
</reference>
<evidence type="ECO:0000256" key="9">
    <source>
        <dbReference type="PROSITE-ProRule" id="PRU00282"/>
    </source>
</evidence>
<dbReference type="Pfam" id="PF00153">
    <property type="entry name" value="Mito_carr"/>
    <property type="match status" value="1"/>
</dbReference>
<keyword evidence="7" id="KW-0496">Mitochondrion</keyword>
<keyword evidence="5" id="KW-0677">Repeat</keyword>
<dbReference type="PANTHER" id="PTHR45624">
    <property type="entry name" value="MITOCHONDRIAL BASIC AMINO ACIDS TRANSPORTER-RELATED"/>
    <property type="match status" value="1"/>
</dbReference>
<proteinExistence type="inferred from homology"/>
<gene>
    <name evidence="12" type="ORF">GLX27_001786</name>
</gene>
<dbReference type="Gene3D" id="1.50.40.10">
    <property type="entry name" value="Mitochondrial carrier domain"/>
    <property type="match status" value="1"/>
</dbReference>
<accession>A0ABY8ENL3</accession>
<evidence type="ECO:0000313" key="13">
    <source>
        <dbReference type="Proteomes" id="UP000818624"/>
    </source>
</evidence>
<keyword evidence="3 10" id="KW-0813">Transport</keyword>
<evidence type="ECO:0000256" key="2">
    <source>
        <dbReference type="ARBA" id="ARBA00006375"/>
    </source>
</evidence>
<evidence type="ECO:0000256" key="10">
    <source>
        <dbReference type="RuleBase" id="RU000488"/>
    </source>
</evidence>
<dbReference type="Proteomes" id="UP000818624">
    <property type="component" value="Chromosome 2"/>
</dbReference>
<feature type="repeat" description="Solcar" evidence="9">
    <location>
        <begin position="12"/>
        <end position="96"/>
    </location>
</feature>
<evidence type="ECO:0000256" key="6">
    <source>
        <dbReference type="ARBA" id="ARBA00022989"/>
    </source>
</evidence>
<feature type="region of interest" description="Disordered" evidence="11">
    <location>
        <begin position="263"/>
        <end position="283"/>
    </location>
</feature>
<comment type="similarity">
    <text evidence="2 10">Belongs to the mitochondrial carrier (TC 2.A.29) family.</text>
</comment>
<evidence type="ECO:0000256" key="1">
    <source>
        <dbReference type="ARBA" id="ARBA00004225"/>
    </source>
</evidence>
<evidence type="ECO:0000256" key="7">
    <source>
        <dbReference type="ARBA" id="ARBA00023128"/>
    </source>
</evidence>
<keyword evidence="8 9" id="KW-0472">Membrane</keyword>
<evidence type="ECO:0000313" key="12">
    <source>
        <dbReference type="EMBL" id="WFD47138.1"/>
    </source>
</evidence>
<dbReference type="SUPFAM" id="SSF103506">
    <property type="entry name" value="Mitochondrial carrier"/>
    <property type="match status" value="1"/>
</dbReference>
<dbReference type="PROSITE" id="PS50920">
    <property type="entry name" value="SOLCAR"/>
    <property type="match status" value="1"/>
</dbReference>